<feature type="region of interest" description="Disordered" evidence="1">
    <location>
        <begin position="90"/>
        <end position="113"/>
    </location>
</feature>
<evidence type="ECO:0000313" key="2">
    <source>
        <dbReference type="EMBL" id="DAE06155.1"/>
    </source>
</evidence>
<proteinExistence type="predicted"/>
<organism evidence="2">
    <name type="scientific">Podoviridae sp. ct5bO8</name>
    <dbReference type="NCBI Taxonomy" id="2825219"/>
    <lineage>
        <taxon>Viruses</taxon>
        <taxon>Duplodnaviria</taxon>
        <taxon>Heunggongvirae</taxon>
        <taxon>Uroviricota</taxon>
        <taxon>Caudoviricetes</taxon>
    </lineage>
</organism>
<name>A0A8S5PI53_9CAUD</name>
<evidence type="ECO:0000256" key="1">
    <source>
        <dbReference type="SAM" id="MobiDB-lite"/>
    </source>
</evidence>
<accession>A0A8S5PI53</accession>
<protein>
    <submittedName>
        <fullName evidence="2">Uncharacterized protein</fullName>
    </submittedName>
</protein>
<dbReference type="EMBL" id="BK015428">
    <property type="protein sequence ID" value="DAE06155.1"/>
    <property type="molecule type" value="Genomic_DNA"/>
</dbReference>
<reference evidence="2" key="1">
    <citation type="journal article" date="2021" name="Proc. Natl. Acad. Sci. U.S.A.">
        <title>A Catalog of Tens of Thousands of Viruses from Human Metagenomes Reveals Hidden Associations with Chronic Diseases.</title>
        <authorList>
            <person name="Tisza M.J."/>
            <person name="Buck C.B."/>
        </authorList>
    </citation>
    <scope>NUCLEOTIDE SEQUENCE</scope>
    <source>
        <strain evidence="2">Ct5bO8</strain>
    </source>
</reference>
<sequence length="165" mass="18578">MPTFRDDTKMGGLVPLMKTDDINDQAVTTDKIRDDCVSGRKIQKGTIELYHLSAMLASILKAAIGLPEDLINQMTYLYKKINEIQPISEDDIDKITEGSYVPEDEETSPPPASLNEKVEVLEKKVKTNENDNSYTRLKLDSFIDSDLTAEQVNDLLDKQNDNINI</sequence>